<keyword evidence="2" id="KW-0378">Hydrolase</keyword>
<reference evidence="2" key="1">
    <citation type="submission" date="2020-02" db="EMBL/GenBank/DDBJ databases">
        <authorList>
            <person name="Meier V. D."/>
        </authorList>
    </citation>
    <scope>NUCLEOTIDE SEQUENCE</scope>
    <source>
        <strain evidence="2">AVDCRST_MAG08</strain>
    </source>
</reference>
<proteinExistence type="predicted"/>
<keyword evidence="2" id="KW-0808">Transferase</keyword>
<feature type="compositionally biased region" description="Basic residues" evidence="1">
    <location>
        <begin position="1"/>
        <end position="11"/>
    </location>
</feature>
<dbReference type="GO" id="GO:0016787">
    <property type="term" value="F:hydrolase activity"/>
    <property type="evidence" value="ECO:0007669"/>
    <property type="project" value="UniProtKB-KW"/>
</dbReference>
<dbReference type="AlphaFoldDB" id="A0A6J4IU04"/>
<feature type="compositionally biased region" description="Basic residues" evidence="1">
    <location>
        <begin position="48"/>
        <end position="66"/>
    </location>
</feature>
<feature type="compositionally biased region" description="Basic and acidic residues" evidence="1">
    <location>
        <begin position="157"/>
        <end position="166"/>
    </location>
</feature>
<sequence>AHDANRRRHPLLRGARLRSAPPAHRGSRRRRLLLGAADPRSRAAFPRGHPRPPRHRPIQPRPHRLFRRADGPGRARPRGRPRRRSLPFRRPLRRRRHRHPAPAGQPGPPPQRRPLRRLGRARSAFRPLLRDARHAAARRRPGSLHPRASTVPVSALVDKRQRRGTDRVGAGCPRAFPARGDHAQPHRRHHRARTRRRAQRRPHPHPGHGRRRRPPHPAPFLARFAPGHPRLASGHPPDRRAFQHRHHAAPVQRIAARLAPRPDRGHGLDPAPLRPLRHRSPCL</sequence>
<protein>
    <submittedName>
        <fullName evidence="2">Possible hydrolase or acyltransferase RutD in novel pyrimidine catabolism pathway</fullName>
    </submittedName>
</protein>
<gene>
    <name evidence="2" type="ORF">AVDCRST_MAG08-2567</name>
</gene>
<feature type="non-terminal residue" evidence="2">
    <location>
        <position position="1"/>
    </location>
</feature>
<organism evidence="2">
    <name type="scientific">uncultured Acetobacteraceae bacterium</name>
    <dbReference type="NCBI Taxonomy" id="169975"/>
    <lineage>
        <taxon>Bacteria</taxon>
        <taxon>Pseudomonadati</taxon>
        <taxon>Pseudomonadota</taxon>
        <taxon>Alphaproteobacteria</taxon>
        <taxon>Acetobacterales</taxon>
        <taxon>Acetobacteraceae</taxon>
        <taxon>environmental samples</taxon>
    </lineage>
</organism>
<accession>A0A6J4IU04</accession>
<feature type="compositionally biased region" description="Basic residues" evidence="1">
    <location>
        <begin position="75"/>
        <end position="100"/>
    </location>
</feature>
<dbReference type="EMBL" id="CADCTG010000189">
    <property type="protein sequence ID" value="CAA9258786.1"/>
    <property type="molecule type" value="Genomic_DNA"/>
</dbReference>
<name>A0A6J4IU04_9PROT</name>
<evidence type="ECO:0000256" key="1">
    <source>
        <dbReference type="SAM" id="MobiDB-lite"/>
    </source>
</evidence>
<feature type="region of interest" description="Disordered" evidence="1">
    <location>
        <begin position="134"/>
        <end position="283"/>
    </location>
</feature>
<feature type="non-terminal residue" evidence="2">
    <location>
        <position position="283"/>
    </location>
</feature>
<feature type="compositionally biased region" description="Basic residues" evidence="1">
    <location>
        <begin position="185"/>
        <end position="215"/>
    </location>
</feature>
<keyword evidence="2" id="KW-0012">Acyltransferase</keyword>
<dbReference type="GO" id="GO:0016746">
    <property type="term" value="F:acyltransferase activity"/>
    <property type="evidence" value="ECO:0007669"/>
    <property type="project" value="UniProtKB-KW"/>
</dbReference>
<feature type="region of interest" description="Disordered" evidence="1">
    <location>
        <begin position="1"/>
        <end position="116"/>
    </location>
</feature>
<evidence type="ECO:0000313" key="2">
    <source>
        <dbReference type="EMBL" id="CAA9258786.1"/>
    </source>
</evidence>
<feature type="compositionally biased region" description="Pro residues" evidence="1">
    <location>
        <begin position="103"/>
        <end position="112"/>
    </location>
</feature>